<dbReference type="EMBL" id="MHOP01000026">
    <property type="protein sequence ID" value="OGZ65200.1"/>
    <property type="molecule type" value="Genomic_DNA"/>
</dbReference>
<protein>
    <submittedName>
        <fullName evidence="1">Uncharacterized protein</fullName>
    </submittedName>
</protein>
<proteinExistence type="predicted"/>
<name>A0A1G2HSL1_9BACT</name>
<sequence>MGLTRKEKPMKVIVPLGRSVEGIISDVQKWLKTTDRGEITSILLVTAPGDQLPTPPALEKVAPVERLEVTRHGDFYPEDFDYHTVVVINGGTTFQQWAIAKWWWQKLYNHGTSYQWESYRWPDEGKWDAIAIDVQRDGVRELASA</sequence>
<dbReference type="Proteomes" id="UP000178774">
    <property type="component" value="Unassembled WGS sequence"/>
</dbReference>
<organism evidence="1 2">
    <name type="scientific">Candidatus Staskawiczbacteria bacterium RIFCSPHIGHO2_01_FULL_41_41</name>
    <dbReference type="NCBI Taxonomy" id="1802203"/>
    <lineage>
        <taxon>Bacteria</taxon>
        <taxon>Candidatus Staskawicziibacteriota</taxon>
    </lineage>
</organism>
<evidence type="ECO:0000313" key="1">
    <source>
        <dbReference type="EMBL" id="OGZ65200.1"/>
    </source>
</evidence>
<reference evidence="1 2" key="1">
    <citation type="journal article" date="2016" name="Nat. Commun.">
        <title>Thousands of microbial genomes shed light on interconnected biogeochemical processes in an aquifer system.</title>
        <authorList>
            <person name="Anantharaman K."/>
            <person name="Brown C.T."/>
            <person name="Hug L.A."/>
            <person name="Sharon I."/>
            <person name="Castelle C.J."/>
            <person name="Probst A.J."/>
            <person name="Thomas B.C."/>
            <person name="Singh A."/>
            <person name="Wilkins M.J."/>
            <person name="Karaoz U."/>
            <person name="Brodie E.L."/>
            <person name="Williams K.H."/>
            <person name="Hubbard S.S."/>
            <person name="Banfield J.F."/>
        </authorList>
    </citation>
    <scope>NUCLEOTIDE SEQUENCE [LARGE SCALE GENOMIC DNA]</scope>
</reference>
<dbReference type="AlphaFoldDB" id="A0A1G2HSL1"/>
<gene>
    <name evidence="1" type="ORF">A2822_01160</name>
</gene>
<comment type="caution">
    <text evidence="1">The sequence shown here is derived from an EMBL/GenBank/DDBJ whole genome shotgun (WGS) entry which is preliminary data.</text>
</comment>
<accession>A0A1G2HSL1</accession>
<evidence type="ECO:0000313" key="2">
    <source>
        <dbReference type="Proteomes" id="UP000178774"/>
    </source>
</evidence>